<reference evidence="4" key="2">
    <citation type="submission" date="2016-02" db="EMBL/GenBank/DDBJ databases">
        <title>Genome sequencing of Aspergillus luchuensis NBRC 4314.</title>
        <authorList>
            <person name="Yamada O."/>
        </authorList>
    </citation>
    <scope>NUCLEOTIDE SEQUENCE [LARGE SCALE GENOMIC DNA]</scope>
    <source>
        <strain evidence="4">RIB 2604</strain>
    </source>
</reference>
<organism evidence="3 4">
    <name type="scientific">Aspergillus kawachii</name>
    <name type="common">White koji mold</name>
    <name type="synonym">Aspergillus awamori var. kawachi</name>
    <dbReference type="NCBI Taxonomy" id="1069201"/>
    <lineage>
        <taxon>Eukaryota</taxon>
        <taxon>Fungi</taxon>
        <taxon>Dikarya</taxon>
        <taxon>Ascomycota</taxon>
        <taxon>Pezizomycotina</taxon>
        <taxon>Eurotiomycetes</taxon>
        <taxon>Eurotiomycetidae</taxon>
        <taxon>Eurotiales</taxon>
        <taxon>Aspergillaceae</taxon>
        <taxon>Aspergillus</taxon>
        <taxon>Aspergillus subgen. Circumdati</taxon>
    </lineage>
</organism>
<dbReference type="PANTHER" id="PTHR35596:SF1">
    <property type="entry name" value="MICROBIAL-TYPE PARG CATALYTIC DOMAIN-CONTAINING PROTEIN"/>
    <property type="match status" value="1"/>
</dbReference>
<keyword evidence="5" id="KW-1185">Reference proteome</keyword>
<dbReference type="Gene3D" id="3.40.220.10">
    <property type="entry name" value="Leucine Aminopeptidase, subunit E, domain 1"/>
    <property type="match status" value="1"/>
</dbReference>
<dbReference type="Proteomes" id="UP000075230">
    <property type="component" value="Unassembled WGS sequence"/>
</dbReference>
<gene>
    <name evidence="2" type="ORF">AKAW2_20800A</name>
    <name evidence="3" type="ORF">RIB2604_02107920</name>
</gene>
<dbReference type="PANTHER" id="PTHR35596">
    <property type="entry name" value="DUF2263 DOMAIN-CONTAINING PROTEIN"/>
    <property type="match status" value="1"/>
</dbReference>
<proteinExistence type="predicted"/>
<dbReference type="OrthoDB" id="9985428at2759"/>
<dbReference type="NCBIfam" id="TIGR02452">
    <property type="entry name" value="TIGR02452 family protein"/>
    <property type="match status" value="1"/>
</dbReference>
<dbReference type="VEuPathDB" id="FungiDB:ASPFODRAFT_55963"/>
<dbReference type="Pfam" id="PF10021">
    <property type="entry name" value="PARG_cat_microb"/>
    <property type="match status" value="1"/>
</dbReference>
<dbReference type="GeneID" id="64957185"/>
<dbReference type="RefSeq" id="XP_041539626.1">
    <property type="nucleotide sequence ID" value="XM_041685553.1"/>
</dbReference>
<feature type="domain" description="Microbial-type PARG catalytic" evidence="1">
    <location>
        <begin position="70"/>
        <end position="165"/>
    </location>
</feature>
<sequence>MSQKLLPDYFRPVNVRPRPMSGADRRAILRATAEETQALLPGILSTVPRAPPTAQYCPRIRYPSLNPRFSPKLSTHVEVIFGDTFDIAIRVNSPSRQFRQSDTRNVCVLNMANERNPGGGWRNGAMAQEEALCYRSSLSSTLKYRYYPIGERDAIYSPTVVIFRESFTQGHGLMDLQKPEHLPIVSVISVAALEGPEVDYTANPAAFKFRSDRELTKDKMRSILRIAGYKKHRRIVLGALGCGAFANPNAEVAQCWFEVLKENEFQGWWERIVFAVLDDMSKVAQGDSNFDVFRERLHGLKV</sequence>
<accession>A0A146FP46</accession>
<dbReference type="InterPro" id="IPR019261">
    <property type="entry name" value="PARG_cat_microbial"/>
</dbReference>
<dbReference type="Proteomes" id="UP000661280">
    <property type="component" value="Chromosome 2"/>
</dbReference>
<evidence type="ECO:0000313" key="3">
    <source>
        <dbReference type="EMBL" id="GAT27109.1"/>
    </source>
</evidence>
<evidence type="ECO:0000313" key="4">
    <source>
        <dbReference type="Proteomes" id="UP000075230"/>
    </source>
</evidence>
<dbReference type="InterPro" id="IPR043472">
    <property type="entry name" value="Macro_dom-like"/>
</dbReference>
<dbReference type="EMBL" id="AP024426">
    <property type="protein sequence ID" value="BCR95860.1"/>
    <property type="molecule type" value="Genomic_DNA"/>
</dbReference>
<name>A0A146FP46_ASPKA</name>
<dbReference type="KEGG" id="aluc:AKAW2_20800A"/>
<dbReference type="InterPro" id="IPR012664">
    <property type="entry name" value="CHP02452"/>
</dbReference>
<reference evidence="3 4" key="1">
    <citation type="journal article" date="2016" name="DNA Res.">
        <title>Genome sequence of Aspergillus luchuensis NBRC 4314.</title>
        <authorList>
            <person name="Yamada O."/>
            <person name="Machida M."/>
            <person name="Hosoyama A."/>
            <person name="Goto M."/>
            <person name="Takahashi T."/>
            <person name="Futagami T."/>
            <person name="Yamagata Y."/>
            <person name="Takeuchi M."/>
            <person name="Kobayashi T."/>
            <person name="Koike H."/>
            <person name="Abe K."/>
            <person name="Asai K."/>
            <person name="Arita M."/>
            <person name="Fujita N."/>
            <person name="Fukuda K."/>
            <person name="Higa K."/>
            <person name="Horikawa H."/>
            <person name="Ishikawa T."/>
            <person name="Jinno K."/>
            <person name="Kato Y."/>
            <person name="Kirimura K."/>
            <person name="Mizutani O."/>
            <person name="Nakasone K."/>
            <person name="Sano M."/>
            <person name="Shiraishi Y."/>
            <person name="Tsukahara M."/>
            <person name="Gomi K."/>
        </authorList>
    </citation>
    <scope>NUCLEOTIDE SEQUENCE [LARGE SCALE GENOMIC DNA]</scope>
    <source>
        <strain evidence="3 4">RIB 2604</strain>
    </source>
</reference>
<dbReference type="EMBL" id="BCWF01000021">
    <property type="protein sequence ID" value="GAT27109.1"/>
    <property type="molecule type" value="Genomic_DNA"/>
</dbReference>
<evidence type="ECO:0000313" key="5">
    <source>
        <dbReference type="Proteomes" id="UP000661280"/>
    </source>
</evidence>
<dbReference type="AlphaFoldDB" id="A0A146FP46"/>
<dbReference type="SUPFAM" id="SSF52949">
    <property type="entry name" value="Macro domain-like"/>
    <property type="match status" value="1"/>
</dbReference>
<reference evidence="2" key="4">
    <citation type="submission" date="2021-02" db="EMBL/GenBank/DDBJ databases">
        <title>Aspergillus luchuensis mut. kawachii IFO 4304 genome sequence.</title>
        <authorList>
            <person name="Mori K."/>
            <person name="Kadooka C."/>
            <person name="Goto M."/>
            <person name="Futagami T."/>
        </authorList>
    </citation>
    <scope>NUCLEOTIDE SEQUENCE</scope>
    <source>
        <strain evidence="2">IFO 4308</strain>
    </source>
</reference>
<evidence type="ECO:0000259" key="1">
    <source>
        <dbReference type="Pfam" id="PF10021"/>
    </source>
</evidence>
<evidence type="ECO:0000313" key="2">
    <source>
        <dbReference type="EMBL" id="BCR95860.1"/>
    </source>
</evidence>
<reference evidence="2" key="3">
    <citation type="submission" date="2021-01" db="EMBL/GenBank/DDBJ databases">
        <authorList>
            <consortium name="Aspergillus luchuensis mut. kawachii IFO 4304 genome sequencing consortium"/>
            <person name="Kazuki M."/>
            <person name="Futagami T."/>
        </authorList>
    </citation>
    <scope>NUCLEOTIDE SEQUENCE</scope>
    <source>
        <strain evidence="2">IFO 4308</strain>
    </source>
</reference>
<protein>
    <submittedName>
        <fullName evidence="3">Mitochondrial chaperone BCS1</fullName>
    </submittedName>
</protein>